<sequence length="116" mass="12128">MCPFSSRSANRSSPWQSTLSTLSPGASVPSRSIGNRLQLERWQWHAASSSSQARPRGPVRFCVLSSSCVLNAAVSSSNRVHLTCSNAAVVLAILPKSALGSCSKGALVGGKRGGMR</sequence>
<dbReference type="AlphaFoldDB" id="A0A6T7KS80"/>
<protein>
    <submittedName>
        <fullName evidence="2">Uncharacterized protein</fullName>
    </submittedName>
</protein>
<dbReference type="EMBL" id="HBEY01052338">
    <property type="protein sequence ID" value="CAD8621790.1"/>
    <property type="molecule type" value="Transcribed_RNA"/>
</dbReference>
<feature type="region of interest" description="Disordered" evidence="1">
    <location>
        <begin position="1"/>
        <end position="31"/>
    </location>
</feature>
<organism evidence="2">
    <name type="scientific">Coccolithus braarudii</name>
    <dbReference type="NCBI Taxonomy" id="221442"/>
    <lineage>
        <taxon>Eukaryota</taxon>
        <taxon>Haptista</taxon>
        <taxon>Haptophyta</taxon>
        <taxon>Prymnesiophyceae</taxon>
        <taxon>Coccolithales</taxon>
        <taxon>Coccolithaceae</taxon>
        <taxon>Coccolithus</taxon>
    </lineage>
</organism>
<dbReference type="EMBL" id="HBEY01052340">
    <property type="protein sequence ID" value="CAD8621791.1"/>
    <property type="molecule type" value="Transcribed_RNA"/>
</dbReference>
<evidence type="ECO:0000313" key="2">
    <source>
        <dbReference type="EMBL" id="CAD8621790.1"/>
    </source>
</evidence>
<gene>
    <name evidence="2" type="ORF">CPEL01642_LOCUS25173</name>
    <name evidence="3" type="ORF">CPEL01642_LOCUS25174</name>
</gene>
<evidence type="ECO:0000256" key="1">
    <source>
        <dbReference type="SAM" id="MobiDB-lite"/>
    </source>
</evidence>
<reference evidence="2" key="1">
    <citation type="submission" date="2021-01" db="EMBL/GenBank/DDBJ databases">
        <authorList>
            <person name="Corre E."/>
            <person name="Pelletier E."/>
            <person name="Niang G."/>
            <person name="Scheremetjew M."/>
            <person name="Finn R."/>
            <person name="Kale V."/>
            <person name="Holt S."/>
            <person name="Cochrane G."/>
            <person name="Meng A."/>
            <person name="Brown T."/>
            <person name="Cohen L."/>
        </authorList>
    </citation>
    <scope>NUCLEOTIDE SEQUENCE</scope>
    <source>
        <strain evidence="2">PLY182g</strain>
    </source>
</reference>
<evidence type="ECO:0000313" key="3">
    <source>
        <dbReference type="EMBL" id="CAD8621791.1"/>
    </source>
</evidence>
<proteinExistence type="predicted"/>
<accession>A0A6T7KS80</accession>
<name>A0A6T7KS80_9EUKA</name>